<sequence>MADSYTPNLNLVKPEVGSSTDTWGAKLNNDMDSLDTVFNADGSGSSVGLKIGSGKTLAIAGTASVSGTMNISGGLSVTGTAALPATATLGGSVAVSLAGTQTLTNKTLTAPVISTISNTGTLTLPTTTDTIVGRATTDTMTNKTLTNPAINGFTGGTAVINVGTGQFYKDVSGNVGLGTITPAYNLDVAGKAKFGGGIVSRISSTATGSSVTIDPSLYDQYIFTALTGTLTFNASTTGSPTNGTKMIIRIKDDGTSRTLIWASSGAGYFRPVGVTLPTSTTVNKVSYLGCIYNSDETVWDVVAVVVQG</sequence>
<proteinExistence type="predicted"/>
<accession>A0A6J7W9U6</accession>
<name>A0A6J7W9U6_9CAUD</name>
<protein>
    <submittedName>
        <fullName evidence="1">Uncharacterized protein</fullName>
    </submittedName>
</protein>
<dbReference type="EMBL" id="LR798203">
    <property type="protein sequence ID" value="CAB5170512.1"/>
    <property type="molecule type" value="Genomic_DNA"/>
</dbReference>
<evidence type="ECO:0000313" key="1">
    <source>
        <dbReference type="EMBL" id="CAB5170512.1"/>
    </source>
</evidence>
<organism evidence="1">
    <name type="scientific">uncultured Caudovirales phage</name>
    <dbReference type="NCBI Taxonomy" id="2100421"/>
    <lineage>
        <taxon>Viruses</taxon>
        <taxon>Duplodnaviria</taxon>
        <taxon>Heunggongvirae</taxon>
        <taxon>Uroviricota</taxon>
        <taxon>Caudoviricetes</taxon>
        <taxon>Peduoviridae</taxon>
        <taxon>Maltschvirus</taxon>
        <taxon>Maltschvirus maltsch</taxon>
    </lineage>
</organism>
<reference evidence="1" key="1">
    <citation type="submission" date="2020-05" db="EMBL/GenBank/DDBJ databases">
        <authorList>
            <person name="Chiriac C."/>
            <person name="Salcher M."/>
            <person name="Ghai R."/>
            <person name="Kavagutti S V."/>
        </authorList>
    </citation>
    <scope>NUCLEOTIDE SEQUENCE</scope>
</reference>
<gene>
    <name evidence="1" type="ORF">UFOVP155_28</name>
</gene>